<keyword evidence="9 24" id="KW-0347">Helicase</keyword>
<dbReference type="Gene3D" id="3.40.50.300">
    <property type="entry name" value="P-loop containing nucleotide triphosphate hydrolases"/>
    <property type="match status" value="3"/>
</dbReference>
<reference evidence="24 25" key="1">
    <citation type="submission" date="2018-06" db="EMBL/GenBank/DDBJ databases">
        <title>A transcriptomic atlas of mushroom development highlights an independent origin of complex multicellularity.</title>
        <authorList>
            <consortium name="DOE Joint Genome Institute"/>
            <person name="Krizsan K."/>
            <person name="Almasi E."/>
            <person name="Merenyi Z."/>
            <person name="Sahu N."/>
            <person name="Viragh M."/>
            <person name="Koszo T."/>
            <person name="Mondo S."/>
            <person name="Kiss B."/>
            <person name="Balint B."/>
            <person name="Kues U."/>
            <person name="Barry K."/>
            <person name="Hegedus J.C."/>
            <person name="Henrissat B."/>
            <person name="Johnson J."/>
            <person name="Lipzen A."/>
            <person name="Ohm R."/>
            <person name="Nagy I."/>
            <person name="Pangilinan J."/>
            <person name="Yan J."/>
            <person name="Xiong Y."/>
            <person name="Grigoriev I.V."/>
            <person name="Hibbett D.S."/>
            <person name="Nagy L.G."/>
        </authorList>
    </citation>
    <scope>NUCLEOTIDE SEQUENCE [LARGE SCALE GENOMIC DNA]</scope>
    <source>
        <strain evidence="24 25">SZMC22713</strain>
    </source>
</reference>
<dbReference type="GO" id="GO:0005634">
    <property type="term" value="C:nucleus"/>
    <property type="evidence" value="ECO:0007669"/>
    <property type="project" value="UniProtKB-SubCell"/>
</dbReference>
<feature type="domain" description="Helicase ATP-binding" evidence="23">
    <location>
        <begin position="9"/>
        <end position="420"/>
    </location>
</feature>
<dbReference type="Pfam" id="PF13307">
    <property type="entry name" value="Helicase_C_2"/>
    <property type="match status" value="1"/>
</dbReference>
<dbReference type="AlphaFoldDB" id="A0A4Y7Q357"/>
<dbReference type="EC" id="5.6.2.3" evidence="17"/>
<evidence type="ECO:0000256" key="4">
    <source>
        <dbReference type="ARBA" id="ARBA00016387"/>
    </source>
</evidence>
<dbReference type="GO" id="GO:0006139">
    <property type="term" value="P:nucleobase-containing compound metabolic process"/>
    <property type="evidence" value="ECO:0007669"/>
    <property type="project" value="InterPro"/>
</dbReference>
<evidence type="ECO:0000256" key="22">
    <source>
        <dbReference type="SAM" id="Coils"/>
    </source>
</evidence>
<dbReference type="GO" id="GO:0005524">
    <property type="term" value="F:ATP binding"/>
    <property type="evidence" value="ECO:0007669"/>
    <property type="project" value="UniProtKB-KW"/>
</dbReference>
<dbReference type="PANTHER" id="PTHR11472:SF41">
    <property type="entry name" value="ATP-DEPENDENT DNA HELICASE DDX11-RELATED"/>
    <property type="match status" value="1"/>
</dbReference>
<evidence type="ECO:0000256" key="1">
    <source>
        <dbReference type="ARBA" id="ARBA00001966"/>
    </source>
</evidence>
<feature type="coiled-coil region" evidence="22">
    <location>
        <begin position="67"/>
        <end position="120"/>
    </location>
</feature>
<dbReference type="FunFam" id="3.40.50.300:FF:001372">
    <property type="entry name" value="ATP-dependent DNA helicase chl1"/>
    <property type="match status" value="1"/>
</dbReference>
<keyword evidence="22" id="KW-0175">Coiled coil</keyword>
<keyword evidence="14" id="KW-0539">Nucleus</keyword>
<evidence type="ECO:0000256" key="3">
    <source>
        <dbReference type="ARBA" id="ARBA00008435"/>
    </source>
</evidence>
<dbReference type="OrthoDB" id="267079at2759"/>
<evidence type="ECO:0000256" key="18">
    <source>
        <dbReference type="ARBA" id="ARBA00044998"/>
    </source>
</evidence>
<dbReference type="EMBL" id="ML170176">
    <property type="protein sequence ID" value="TDL22084.1"/>
    <property type="molecule type" value="Genomic_DNA"/>
</dbReference>
<dbReference type="GO" id="GO:0003677">
    <property type="term" value="F:DNA binding"/>
    <property type="evidence" value="ECO:0007669"/>
    <property type="project" value="InterPro"/>
</dbReference>
<keyword evidence="7" id="KW-0547">Nucleotide-binding</keyword>
<dbReference type="InterPro" id="IPR006554">
    <property type="entry name" value="Helicase-like_DEXD_c2"/>
</dbReference>
<keyword evidence="12" id="KW-0411">Iron-sulfur</keyword>
<comment type="similarity">
    <text evidence="3">Belongs to the DEAD box helicase family. DEAH subfamily. DDX11/CHL1 sub-subfamily.</text>
</comment>
<dbReference type="InterPro" id="IPR010614">
    <property type="entry name" value="RAD3-like_helicase_DEAD"/>
</dbReference>
<evidence type="ECO:0000256" key="19">
    <source>
        <dbReference type="ARBA" id="ARBA00045008"/>
    </source>
</evidence>
<proteinExistence type="inferred from homology"/>
<keyword evidence="10" id="KW-0067">ATP-binding</keyword>
<evidence type="ECO:0000256" key="17">
    <source>
        <dbReference type="ARBA" id="ARBA00044969"/>
    </source>
</evidence>
<evidence type="ECO:0000256" key="11">
    <source>
        <dbReference type="ARBA" id="ARBA00023004"/>
    </source>
</evidence>
<dbReference type="PANTHER" id="PTHR11472">
    <property type="entry name" value="DNA REPAIR DEAD HELICASE RAD3/XP-D SUBFAMILY MEMBER"/>
    <property type="match status" value="1"/>
</dbReference>
<accession>A0A4Y7Q357</accession>
<comment type="catalytic activity">
    <reaction evidence="21">
        <text>ATP + H2O = ADP + phosphate + H(+)</text>
        <dbReference type="Rhea" id="RHEA:13065"/>
        <dbReference type="ChEBI" id="CHEBI:15377"/>
        <dbReference type="ChEBI" id="CHEBI:15378"/>
        <dbReference type="ChEBI" id="CHEBI:30616"/>
        <dbReference type="ChEBI" id="CHEBI:43474"/>
        <dbReference type="ChEBI" id="CHEBI:456216"/>
        <dbReference type="EC" id="5.6.2.3"/>
    </reaction>
</comment>
<dbReference type="SMART" id="SM00488">
    <property type="entry name" value="DEXDc2"/>
    <property type="match status" value="1"/>
</dbReference>
<evidence type="ECO:0000256" key="20">
    <source>
        <dbReference type="ARBA" id="ARBA00045702"/>
    </source>
</evidence>
<dbReference type="InterPro" id="IPR045028">
    <property type="entry name" value="DinG/Rad3-like"/>
</dbReference>
<evidence type="ECO:0000256" key="15">
    <source>
        <dbReference type="ARBA" id="ARBA00023306"/>
    </source>
</evidence>
<dbReference type="InterPro" id="IPR014013">
    <property type="entry name" value="Helic_SF1/SF2_ATP-bd_DinG/Rad3"/>
</dbReference>
<keyword evidence="6" id="KW-0479">Metal-binding</keyword>
<evidence type="ECO:0000256" key="5">
    <source>
        <dbReference type="ARBA" id="ARBA00017386"/>
    </source>
</evidence>
<dbReference type="STRING" id="50990.A0A4Y7Q357"/>
<evidence type="ECO:0000313" key="25">
    <source>
        <dbReference type="Proteomes" id="UP000294933"/>
    </source>
</evidence>
<keyword evidence="13" id="KW-0413">Isomerase</keyword>
<evidence type="ECO:0000256" key="10">
    <source>
        <dbReference type="ARBA" id="ARBA00022840"/>
    </source>
</evidence>
<organism evidence="24 25">
    <name type="scientific">Rickenella mellea</name>
    <dbReference type="NCBI Taxonomy" id="50990"/>
    <lineage>
        <taxon>Eukaryota</taxon>
        <taxon>Fungi</taxon>
        <taxon>Dikarya</taxon>
        <taxon>Basidiomycota</taxon>
        <taxon>Agaricomycotina</taxon>
        <taxon>Agaricomycetes</taxon>
        <taxon>Hymenochaetales</taxon>
        <taxon>Rickenellaceae</taxon>
        <taxon>Rickenella</taxon>
    </lineage>
</organism>
<dbReference type="GO" id="GO:0051536">
    <property type="term" value="F:iron-sulfur cluster binding"/>
    <property type="evidence" value="ECO:0007669"/>
    <property type="project" value="UniProtKB-KW"/>
</dbReference>
<comment type="cofactor">
    <cofactor evidence="1">
        <name>[4Fe-4S] cluster</name>
        <dbReference type="ChEBI" id="CHEBI:49883"/>
    </cofactor>
</comment>
<sequence length="862" mass="96736">MALVLPVPADFPAFPYRPPYSIQVDLMRHLYEAIEQSKVAIIESPTGTGKTLSLLCASLSWLFDDKARSMKGRLAALEQSLANNDNEPEWVLHQTIDRFRRELLENESEFEQRLTKAKRKEAARKMAQARVTKKPKLMHHTSDIPVEDDDVFLPDVEPLAASDEYSNLSLAAQSVIRKLKHPTAPLVAAASEEGQSCCTKIFYASRTHSQLAQLVPELKKLAFLQPNLNDVSPGSDDTEIPEIKNTEPRMVALASRTHLCINDELRRKVKDLDEGCRELLSGPKDTRCPYLPTTEDEGRMLDFRDEILASPKDIEDLVVTGKNLNVCPYFGSRKAIPQAQLVSLPYNLLLHRTAREALEIDVTDHVVIFDEAHNLIDTVLQLQSVTLSAATLRTSLQQLSVYLQRFRTRLTSSHAIHLKRLVGFMRAFDEVLDAWRRGDVPTKDNWEETMSVTDLIQKLGSKFDGVNLLEILSYLRTSKIARKISRYSEKVAEVEKGSSSLAPDRKQGSTPPLHAVESLLFALTNDVDDGVVTLSLSADRQVHFKYQHLNPSTYFNEITNAARCVILAGGTMSPFADFTTQLLPRIVPDRMSLFSCDHVVPAGNIQCITIPKGPSGKELEFKYNRKDDKSLLEELGQVMFNLVNIVPAGMVVFFPSYAFLEKVKVAWKENGLLMRLTAKKKLFFEPRDSANVESVLREYYNAVHSTEVDGHSKGGAIMLAVVGAKLSEGLNFSDDLARAVILVGLPFANLQSMELKERMKYLNATEKSSGKQRNAGSKDAGSEMYENLCMKAVNQSIGRAIRHRSDWSSLILIDRRYDSPRIRSKLPHWIGKDVKMTQTFGNAVKTLSGFFRDKKDKTSVVL</sequence>
<keyword evidence="8" id="KW-0378">Hydrolase</keyword>
<dbReference type="SUPFAM" id="SSF52540">
    <property type="entry name" value="P-loop containing nucleoside triphosphate hydrolases"/>
    <property type="match status" value="1"/>
</dbReference>
<dbReference type="SMART" id="SM00491">
    <property type="entry name" value="HELICc2"/>
    <property type="match status" value="1"/>
</dbReference>
<evidence type="ECO:0000256" key="8">
    <source>
        <dbReference type="ARBA" id="ARBA00022801"/>
    </source>
</evidence>
<dbReference type="Proteomes" id="UP000294933">
    <property type="component" value="Unassembled WGS sequence"/>
</dbReference>
<dbReference type="Pfam" id="PF06733">
    <property type="entry name" value="DEAD_2"/>
    <property type="match status" value="1"/>
</dbReference>
<evidence type="ECO:0000256" key="9">
    <source>
        <dbReference type="ARBA" id="ARBA00022806"/>
    </source>
</evidence>
<dbReference type="InterPro" id="IPR013020">
    <property type="entry name" value="Rad3/Chl1-like"/>
</dbReference>
<dbReference type="PROSITE" id="PS51193">
    <property type="entry name" value="HELICASE_ATP_BIND_2"/>
    <property type="match status" value="1"/>
</dbReference>
<protein>
    <recommendedName>
        <fullName evidence="5">ATP-dependent DNA helicase CHL1</fullName>
        <ecNumber evidence="17">5.6.2.3</ecNumber>
    </recommendedName>
    <alternativeName>
        <fullName evidence="4">ATP-dependent DNA helicase chl1</fullName>
    </alternativeName>
    <alternativeName>
        <fullName evidence="16">Chromosome loss protein 1</fullName>
    </alternativeName>
    <alternativeName>
        <fullName evidence="18 19">DNA 5'-3' helicase CHL1</fullName>
    </alternativeName>
</protein>
<comment type="function">
    <text evidence="20">ATP-dependent DNA helicase important for chromosome transmission and normal cell cycle progression in G(2)/M. May have a role in changing DNA topology to allow the loading of proteins involved in maintaining sister chromatid cohesion in the vicinity of the centromeres. Has a specific role in chromosome segregation during meiosis II.</text>
</comment>
<evidence type="ECO:0000256" key="6">
    <source>
        <dbReference type="ARBA" id="ARBA00022723"/>
    </source>
</evidence>
<dbReference type="NCBIfam" id="TIGR00604">
    <property type="entry name" value="rad3"/>
    <property type="match status" value="1"/>
</dbReference>
<comment type="subcellular location">
    <subcellularLocation>
        <location evidence="2">Nucleus</location>
    </subcellularLocation>
</comment>
<evidence type="ECO:0000256" key="7">
    <source>
        <dbReference type="ARBA" id="ARBA00022741"/>
    </source>
</evidence>
<evidence type="ECO:0000256" key="13">
    <source>
        <dbReference type="ARBA" id="ARBA00023235"/>
    </source>
</evidence>
<dbReference type="InterPro" id="IPR006555">
    <property type="entry name" value="ATP-dep_Helicase_C"/>
</dbReference>
<name>A0A4Y7Q357_9AGAM</name>
<keyword evidence="15" id="KW-0131">Cell cycle</keyword>
<dbReference type="VEuPathDB" id="FungiDB:BD410DRAFT_788767"/>
<keyword evidence="25" id="KW-1185">Reference proteome</keyword>
<evidence type="ECO:0000256" key="2">
    <source>
        <dbReference type="ARBA" id="ARBA00004123"/>
    </source>
</evidence>
<evidence type="ECO:0000256" key="16">
    <source>
        <dbReference type="ARBA" id="ARBA00029709"/>
    </source>
</evidence>
<dbReference type="GO" id="GO:0034085">
    <property type="term" value="P:establishment of sister chromatid cohesion"/>
    <property type="evidence" value="ECO:0007669"/>
    <property type="project" value="TreeGrafter"/>
</dbReference>
<evidence type="ECO:0000256" key="21">
    <source>
        <dbReference type="ARBA" id="ARBA00048954"/>
    </source>
</evidence>
<evidence type="ECO:0000313" key="24">
    <source>
        <dbReference type="EMBL" id="TDL22084.1"/>
    </source>
</evidence>
<gene>
    <name evidence="24" type="ORF">BD410DRAFT_788767</name>
</gene>
<dbReference type="GO" id="GO:0046872">
    <property type="term" value="F:metal ion binding"/>
    <property type="evidence" value="ECO:0007669"/>
    <property type="project" value="UniProtKB-KW"/>
</dbReference>
<keyword evidence="11" id="KW-0408">Iron</keyword>
<evidence type="ECO:0000259" key="23">
    <source>
        <dbReference type="PROSITE" id="PS51193"/>
    </source>
</evidence>
<dbReference type="GO" id="GO:0016818">
    <property type="term" value="F:hydrolase activity, acting on acid anhydrides, in phosphorus-containing anhydrides"/>
    <property type="evidence" value="ECO:0007669"/>
    <property type="project" value="InterPro"/>
</dbReference>
<dbReference type="InterPro" id="IPR027417">
    <property type="entry name" value="P-loop_NTPase"/>
</dbReference>
<dbReference type="GO" id="GO:0043139">
    <property type="term" value="F:5'-3' DNA helicase activity"/>
    <property type="evidence" value="ECO:0007669"/>
    <property type="project" value="UniProtKB-EC"/>
</dbReference>
<dbReference type="CDD" id="cd18788">
    <property type="entry name" value="SF2_C_XPD"/>
    <property type="match status" value="1"/>
</dbReference>
<evidence type="ECO:0000256" key="12">
    <source>
        <dbReference type="ARBA" id="ARBA00023014"/>
    </source>
</evidence>
<evidence type="ECO:0000256" key="14">
    <source>
        <dbReference type="ARBA" id="ARBA00023242"/>
    </source>
</evidence>